<dbReference type="Proteomes" id="UP000694660">
    <property type="component" value="Unassembled WGS sequence"/>
</dbReference>
<sequence>MRNETRVLFNAYLAAIAAGNGIADASQKFAATPSVQQRLETKMQESSDFLSRINVIGVTEQSGEKLGLGIGGPIARRTDTTSTDRPTSDPTSIDDSGYTCKQTNYDTHISYSKLDAWAKFPDFQARIRDVIVKRMALDRIMIGFNGASAAATTDPVTNTLLQDVNIGWYQKYVTDAAARVMTGGATPGTIKIGASSADYATLDALVFDLVNNLIDPWFREDTALVCILGRDLMADKYFPLINATQPPSEQMAADMIISQKRVGGLQGVRVPFVPAGSLMVTTLDNLSIYYQEGARRRTIVDNAKRDRIENYESSNDAFVVEDYGRGCIAKNIAFV</sequence>
<proteinExistence type="predicted"/>
<feature type="compositionally biased region" description="Low complexity" evidence="1">
    <location>
        <begin position="80"/>
        <end position="91"/>
    </location>
</feature>
<dbReference type="RefSeq" id="WP_214361409.1">
    <property type="nucleotide sequence ID" value="NZ_JAEKFT010000010.1"/>
</dbReference>
<organism evidence="2 3">
    <name type="scientific">Denitromonas iodatirespirans</name>
    <dbReference type="NCBI Taxonomy" id="2795389"/>
    <lineage>
        <taxon>Bacteria</taxon>
        <taxon>Pseudomonadati</taxon>
        <taxon>Pseudomonadota</taxon>
        <taxon>Betaproteobacteria</taxon>
        <taxon>Rhodocyclales</taxon>
        <taxon>Zoogloeaceae</taxon>
        <taxon>Denitromonas</taxon>
    </lineage>
</organism>
<gene>
    <name evidence="2" type="ORF">I8J34_10770</name>
</gene>
<dbReference type="AlphaFoldDB" id="A0A944DF39"/>
<evidence type="ECO:0000256" key="1">
    <source>
        <dbReference type="SAM" id="MobiDB-lite"/>
    </source>
</evidence>
<dbReference type="EMBL" id="JAEKFT010000010">
    <property type="protein sequence ID" value="MBT0961653.1"/>
    <property type="molecule type" value="Genomic_DNA"/>
</dbReference>
<dbReference type="InterPro" id="IPR006441">
    <property type="entry name" value="Phage_P2_GpN"/>
</dbReference>
<feature type="region of interest" description="Disordered" evidence="1">
    <location>
        <begin position="69"/>
        <end position="96"/>
    </location>
</feature>
<reference evidence="3" key="1">
    <citation type="journal article" date="2022" name="ISME J.">
        <title>Genetic and phylogenetic analysis of dissimilatory iodate-reducing bacteria identifies potential niches across the world's oceans.</title>
        <authorList>
            <person name="Reyes-Umana V."/>
            <person name="Henning Z."/>
            <person name="Lee K."/>
            <person name="Barnum T.P."/>
            <person name="Coates J.D."/>
        </authorList>
    </citation>
    <scope>NUCLEOTIDE SEQUENCE [LARGE SCALE GENOMIC DNA]</scope>
    <source>
        <strain evidence="3">IR12</strain>
    </source>
</reference>
<evidence type="ECO:0000313" key="3">
    <source>
        <dbReference type="Proteomes" id="UP000694660"/>
    </source>
</evidence>
<protein>
    <submittedName>
        <fullName evidence="2">Phage major capsid protein, P2 family</fullName>
    </submittedName>
</protein>
<accession>A0A944DF39</accession>
<evidence type="ECO:0000313" key="2">
    <source>
        <dbReference type="EMBL" id="MBT0961653.1"/>
    </source>
</evidence>
<comment type="caution">
    <text evidence="2">The sequence shown here is derived from an EMBL/GenBank/DDBJ whole genome shotgun (WGS) entry which is preliminary data.</text>
</comment>
<dbReference type="NCBIfam" id="TIGR01551">
    <property type="entry name" value="major_capsid_P2"/>
    <property type="match status" value="1"/>
</dbReference>
<keyword evidence="3" id="KW-1185">Reference proteome</keyword>
<dbReference type="Pfam" id="PF05125">
    <property type="entry name" value="Phage_cap_P2"/>
    <property type="match status" value="1"/>
</dbReference>
<name>A0A944DF39_DENI1</name>